<comment type="function">
    <text evidence="8">Cytochromes P450 are a group of heme-thiolate monooxygenases. They oxidize a variety of structurally unrelated compounds, including steroids, fatty acids, and xenobiotics.</text>
</comment>
<dbReference type="SUPFAM" id="SSF48264">
    <property type="entry name" value="Cytochrome P450"/>
    <property type="match status" value="1"/>
</dbReference>
<reference evidence="12" key="1">
    <citation type="submission" date="2019-08" db="EMBL/GenBank/DDBJ databases">
        <title>The improved chromosome-level genome for the pearl oyster Pinctada fucata martensii using PacBio sequencing and Hi-C.</title>
        <authorList>
            <person name="Zheng Z."/>
        </authorList>
    </citation>
    <scope>NUCLEOTIDE SEQUENCE</scope>
    <source>
        <strain evidence="12">ZZ-2019</strain>
        <tissue evidence="12">Adductor muscle</tissue>
    </source>
</reference>
<evidence type="ECO:0000313" key="13">
    <source>
        <dbReference type="Proteomes" id="UP001186944"/>
    </source>
</evidence>
<proteinExistence type="inferred from homology"/>
<protein>
    <recommendedName>
        <fullName evidence="14">Cytochrome P450</fullName>
    </recommendedName>
</protein>
<evidence type="ECO:0000256" key="10">
    <source>
        <dbReference type="RuleBase" id="RU000461"/>
    </source>
</evidence>
<evidence type="ECO:0000256" key="5">
    <source>
        <dbReference type="ARBA" id="ARBA00023002"/>
    </source>
</evidence>
<evidence type="ECO:0000256" key="3">
    <source>
        <dbReference type="ARBA" id="ARBA00022617"/>
    </source>
</evidence>
<dbReference type="Gene3D" id="1.10.630.10">
    <property type="entry name" value="Cytochrome P450"/>
    <property type="match status" value="1"/>
</dbReference>
<evidence type="ECO:0000256" key="2">
    <source>
        <dbReference type="ARBA" id="ARBA00010617"/>
    </source>
</evidence>
<evidence type="ECO:0000256" key="1">
    <source>
        <dbReference type="ARBA" id="ARBA00001971"/>
    </source>
</evidence>
<comment type="caution">
    <text evidence="12">The sequence shown here is derived from an EMBL/GenBank/DDBJ whole genome shotgun (WGS) entry which is preliminary data.</text>
</comment>
<keyword evidence="11" id="KW-0472">Membrane</keyword>
<evidence type="ECO:0000256" key="6">
    <source>
        <dbReference type="ARBA" id="ARBA00023004"/>
    </source>
</evidence>
<dbReference type="PANTHER" id="PTHR24302:SF15">
    <property type="entry name" value="FATTY-ACID PEROXYGENASE"/>
    <property type="match status" value="1"/>
</dbReference>
<keyword evidence="4 9" id="KW-0479">Metal-binding</keyword>
<keyword evidence="13" id="KW-1185">Reference proteome</keyword>
<dbReference type="Pfam" id="PF00067">
    <property type="entry name" value="p450"/>
    <property type="match status" value="1"/>
</dbReference>
<keyword evidence="11" id="KW-0812">Transmembrane</keyword>
<dbReference type="InterPro" id="IPR036396">
    <property type="entry name" value="Cyt_P450_sf"/>
</dbReference>
<dbReference type="PROSITE" id="PS00086">
    <property type="entry name" value="CYTOCHROME_P450"/>
    <property type="match status" value="1"/>
</dbReference>
<accession>A0AA88Y0X6</accession>
<name>A0AA88Y0X6_PINIB</name>
<dbReference type="InterPro" id="IPR050705">
    <property type="entry name" value="Cytochrome_P450_3A"/>
</dbReference>
<dbReference type="GO" id="GO:0005506">
    <property type="term" value="F:iron ion binding"/>
    <property type="evidence" value="ECO:0007669"/>
    <property type="project" value="InterPro"/>
</dbReference>
<evidence type="ECO:0000256" key="7">
    <source>
        <dbReference type="ARBA" id="ARBA00023033"/>
    </source>
</evidence>
<dbReference type="AlphaFoldDB" id="A0AA88Y0X6"/>
<gene>
    <name evidence="12" type="ORF">FSP39_017328</name>
</gene>
<keyword evidence="6 9" id="KW-0408">Iron</keyword>
<dbReference type="EMBL" id="VSWD01000008">
    <property type="protein sequence ID" value="KAK3095663.1"/>
    <property type="molecule type" value="Genomic_DNA"/>
</dbReference>
<evidence type="ECO:0000256" key="9">
    <source>
        <dbReference type="PIRSR" id="PIRSR602401-1"/>
    </source>
</evidence>
<comment type="similarity">
    <text evidence="2 10">Belongs to the cytochrome P450 family.</text>
</comment>
<evidence type="ECO:0000256" key="8">
    <source>
        <dbReference type="ARBA" id="ARBA00043906"/>
    </source>
</evidence>
<evidence type="ECO:0000256" key="11">
    <source>
        <dbReference type="SAM" id="Phobius"/>
    </source>
</evidence>
<evidence type="ECO:0000256" key="4">
    <source>
        <dbReference type="ARBA" id="ARBA00022723"/>
    </source>
</evidence>
<dbReference type="PRINTS" id="PR00385">
    <property type="entry name" value="P450"/>
</dbReference>
<evidence type="ECO:0000313" key="12">
    <source>
        <dbReference type="EMBL" id="KAK3095663.1"/>
    </source>
</evidence>
<keyword evidence="11" id="KW-1133">Transmembrane helix</keyword>
<feature type="binding site" description="axial binding residue" evidence="9">
    <location>
        <position position="475"/>
    </location>
    <ligand>
        <name>heme</name>
        <dbReference type="ChEBI" id="CHEBI:30413"/>
    </ligand>
    <ligandPart>
        <name>Fe</name>
        <dbReference type="ChEBI" id="CHEBI:18248"/>
    </ligandPart>
</feature>
<dbReference type="PANTHER" id="PTHR24302">
    <property type="entry name" value="CYTOCHROME P450 FAMILY 3"/>
    <property type="match status" value="1"/>
</dbReference>
<dbReference type="PRINTS" id="PR00463">
    <property type="entry name" value="EP450I"/>
</dbReference>
<keyword evidence="7 10" id="KW-0503">Monooxygenase</keyword>
<comment type="cofactor">
    <cofactor evidence="1 9">
        <name>heme</name>
        <dbReference type="ChEBI" id="CHEBI:30413"/>
    </cofactor>
</comment>
<dbReference type="GO" id="GO:0016705">
    <property type="term" value="F:oxidoreductase activity, acting on paired donors, with incorporation or reduction of molecular oxygen"/>
    <property type="evidence" value="ECO:0007669"/>
    <property type="project" value="InterPro"/>
</dbReference>
<feature type="transmembrane region" description="Helical" evidence="11">
    <location>
        <begin position="28"/>
        <end position="47"/>
    </location>
</feature>
<dbReference type="FunFam" id="1.10.630.10:FF:000182">
    <property type="entry name" value="Cytochrome P450 3A4"/>
    <property type="match status" value="1"/>
</dbReference>
<evidence type="ECO:0008006" key="14">
    <source>
        <dbReference type="Google" id="ProtNLM"/>
    </source>
</evidence>
<keyword evidence="3 9" id="KW-0349">Heme</keyword>
<dbReference type="InterPro" id="IPR001128">
    <property type="entry name" value="Cyt_P450"/>
</dbReference>
<organism evidence="12 13">
    <name type="scientific">Pinctada imbricata</name>
    <name type="common">Atlantic pearl-oyster</name>
    <name type="synonym">Pinctada martensii</name>
    <dbReference type="NCBI Taxonomy" id="66713"/>
    <lineage>
        <taxon>Eukaryota</taxon>
        <taxon>Metazoa</taxon>
        <taxon>Spiralia</taxon>
        <taxon>Lophotrochozoa</taxon>
        <taxon>Mollusca</taxon>
        <taxon>Bivalvia</taxon>
        <taxon>Autobranchia</taxon>
        <taxon>Pteriomorphia</taxon>
        <taxon>Pterioida</taxon>
        <taxon>Pterioidea</taxon>
        <taxon>Pteriidae</taxon>
        <taxon>Pinctada</taxon>
    </lineage>
</organism>
<dbReference type="GO" id="GO:0020037">
    <property type="term" value="F:heme binding"/>
    <property type="evidence" value="ECO:0007669"/>
    <property type="project" value="InterPro"/>
</dbReference>
<dbReference type="InterPro" id="IPR002401">
    <property type="entry name" value="Cyt_P450_E_grp-I"/>
</dbReference>
<sequence>MGNPELNCTIQPMRQEVKTTSFSFHLPINPLTAVLIVITTALLVRYLRNLYSIFERINLPGPKPKWVFGNIQDFRDKNPLDVFAAWRKKYGDVYGFFEGFRPSVVINDPEMARQVLVTHFDNFHVRPIYNPFVYYPDDRSLLNIFGEDWRQQRHVVSSVFNSASFKYMISGMEHVSERLLQKVSEIESESPEGFNISLLLDRYVVDSFAYSGFDYDVDSLNNENAPLYRYMVEFNNSASAENPATGLCRVYASLIPLLKVFDTKHREAAHVHLQEMRKLITTQKEKITSDPDSNCRKNLLGQLMLHEYPVKDESGKVVCKRSLTDEEVIAHMNSLIGGGISTAGATLSFVLHQLAMNPHVEQQAYEYVLEHCGTDGLPDTSTLKRLDFLEQIIKETLRLLPCAPGVARTCTNDCEINNVQFKEGMLIRIMGCTLYSDPDIFPNPDVFDPKRFEASECEKRHTSLFLPFGQGPRVCPGVKFAFLQLKVSLIKILQQFSIQKCSRTMDPLPTTLKPILCPMEGVFVKLVRRK</sequence>
<keyword evidence="5 10" id="KW-0560">Oxidoreductase</keyword>
<dbReference type="InterPro" id="IPR017972">
    <property type="entry name" value="Cyt_P450_CS"/>
</dbReference>
<dbReference type="GO" id="GO:0008395">
    <property type="term" value="F:steroid hydroxylase activity"/>
    <property type="evidence" value="ECO:0007669"/>
    <property type="project" value="TreeGrafter"/>
</dbReference>
<dbReference type="Proteomes" id="UP001186944">
    <property type="component" value="Unassembled WGS sequence"/>
</dbReference>